<dbReference type="AlphaFoldDB" id="A0A814I6A4"/>
<accession>A0A814I6A4</accession>
<dbReference type="InterPro" id="IPR023214">
    <property type="entry name" value="HAD_sf"/>
</dbReference>
<gene>
    <name evidence="1" type="ORF">JYZ213_LOCUS17023</name>
</gene>
<dbReference type="Proteomes" id="UP000663845">
    <property type="component" value="Unassembled WGS sequence"/>
</dbReference>
<comment type="caution">
    <text evidence="1">The sequence shown here is derived from an EMBL/GenBank/DDBJ whole genome shotgun (WGS) entry which is preliminary data.</text>
</comment>
<dbReference type="EMBL" id="CAJNOG010000156">
    <property type="protein sequence ID" value="CAF1020180.1"/>
    <property type="molecule type" value="Genomic_DNA"/>
</dbReference>
<reference evidence="1" key="1">
    <citation type="submission" date="2021-02" db="EMBL/GenBank/DDBJ databases">
        <authorList>
            <person name="Nowell W R."/>
        </authorList>
    </citation>
    <scope>NUCLEOTIDE SEQUENCE</scope>
</reference>
<evidence type="ECO:0000313" key="2">
    <source>
        <dbReference type="Proteomes" id="UP000663845"/>
    </source>
</evidence>
<organism evidence="1 2">
    <name type="scientific">Adineta steineri</name>
    <dbReference type="NCBI Taxonomy" id="433720"/>
    <lineage>
        <taxon>Eukaryota</taxon>
        <taxon>Metazoa</taxon>
        <taxon>Spiralia</taxon>
        <taxon>Gnathifera</taxon>
        <taxon>Rotifera</taxon>
        <taxon>Eurotatoria</taxon>
        <taxon>Bdelloidea</taxon>
        <taxon>Adinetida</taxon>
        <taxon>Adinetidae</taxon>
        <taxon>Adineta</taxon>
    </lineage>
</organism>
<dbReference type="Gene3D" id="3.40.50.1000">
    <property type="entry name" value="HAD superfamily/HAD-like"/>
    <property type="match status" value="1"/>
</dbReference>
<name>A0A814I6A4_9BILA</name>
<protein>
    <submittedName>
        <fullName evidence="1">Uncharacterized protein</fullName>
    </submittedName>
</protein>
<proteinExistence type="predicted"/>
<sequence>MASVSYQLEVSHLYLQNRSLSRLNQVVSQTATTTLSSDSRKIVDNAQHYYSAESLESILVCTGVYNRETYDETSGENHGHRDMILDFKLRKAKYICEHVLDAIQLIFNIEQFH</sequence>
<evidence type="ECO:0000313" key="1">
    <source>
        <dbReference type="EMBL" id="CAF1020180.1"/>
    </source>
</evidence>